<evidence type="ECO:0000313" key="2">
    <source>
        <dbReference type="EMBL" id="KAG3218165.1"/>
    </source>
</evidence>
<evidence type="ECO:0000313" key="3">
    <source>
        <dbReference type="Proteomes" id="UP000760860"/>
    </source>
</evidence>
<dbReference type="Proteomes" id="UP000736787">
    <property type="component" value="Unassembled WGS sequence"/>
</dbReference>
<dbReference type="EMBL" id="RCMV01000379">
    <property type="protein sequence ID" value="KAG3218165.1"/>
    <property type="molecule type" value="Genomic_DNA"/>
</dbReference>
<gene>
    <name evidence="1" type="ORF">PC117_g9960</name>
    <name evidence="2" type="ORF">PC129_g11032</name>
</gene>
<dbReference type="AlphaFoldDB" id="A0A8T1HYV8"/>
<name>A0A8T1HYV8_9STRA</name>
<organism evidence="2 3">
    <name type="scientific">Phytophthora cactorum</name>
    <dbReference type="NCBI Taxonomy" id="29920"/>
    <lineage>
        <taxon>Eukaryota</taxon>
        <taxon>Sar</taxon>
        <taxon>Stramenopiles</taxon>
        <taxon>Oomycota</taxon>
        <taxon>Peronosporomycetes</taxon>
        <taxon>Peronosporales</taxon>
        <taxon>Peronosporaceae</taxon>
        <taxon>Phytophthora</taxon>
    </lineage>
</organism>
<evidence type="ECO:0000313" key="1">
    <source>
        <dbReference type="EMBL" id="KAG2942034.1"/>
    </source>
</evidence>
<sequence>MYENDSENELIQRIRTLNLTAFDLWVLDEVWARTWC</sequence>
<protein>
    <submittedName>
        <fullName evidence="2">Uncharacterized protein</fullName>
    </submittedName>
</protein>
<dbReference type="EMBL" id="RCMK01000236">
    <property type="protein sequence ID" value="KAG2942034.1"/>
    <property type="molecule type" value="Genomic_DNA"/>
</dbReference>
<reference evidence="2" key="1">
    <citation type="submission" date="2018-05" db="EMBL/GenBank/DDBJ databases">
        <title>Effector identification in a new, highly contiguous assembly of the strawberry crown rot pathogen Phytophthora cactorum.</title>
        <authorList>
            <person name="Armitage A.D."/>
            <person name="Nellist C.F."/>
            <person name="Bates H."/>
            <person name="Vickerstaff R.J."/>
            <person name="Harrison R.J."/>
        </authorList>
    </citation>
    <scope>NUCLEOTIDE SEQUENCE</scope>
    <source>
        <strain evidence="1">4040</strain>
        <strain evidence="2">P421</strain>
    </source>
</reference>
<dbReference type="Proteomes" id="UP000760860">
    <property type="component" value="Unassembled WGS sequence"/>
</dbReference>
<accession>A0A8T1HYV8</accession>
<comment type="caution">
    <text evidence="2">The sequence shown here is derived from an EMBL/GenBank/DDBJ whole genome shotgun (WGS) entry which is preliminary data.</text>
</comment>
<proteinExistence type="predicted"/>